<proteinExistence type="predicted"/>
<dbReference type="InterPro" id="IPR023214">
    <property type="entry name" value="HAD_sf"/>
</dbReference>
<reference evidence="1" key="1">
    <citation type="submission" date="2021-03" db="EMBL/GenBank/DDBJ databases">
        <title>Genome sequencing of Bifidobacterium longum subsp. infantis JCM 7009.</title>
        <authorList>
            <person name="Kim J."/>
        </authorList>
    </citation>
    <scope>NUCLEOTIDE SEQUENCE</scope>
    <source>
        <strain evidence="1">JCM 7009</strain>
    </source>
</reference>
<gene>
    <name evidence="1" type="ORF">BLI009_01515</name>
</gene>
<dbReference type="CDD" id="cd01427">
    <property type="entry name" value="HAD_like"/>
    <property type="match status" value="1"/>
</dbReference>
<dbReference type="GO" id="GO:0016787">
    <property type="term" value="F:hydrolase activity"/>
    <property type="evidence" value="ECO:0007669"/>
    <property type="project" value="UniProtKB-KW"/>
</dbReference>
<dbReference type="Proteomes" id="UP000663618">
    <property type="component" value="Chromosome"/>
</dbReference>
<dbReference type="Gene3D" id="3.40.50.1000">
    <property type="entry name" value="HAD superfamily/HAD-like"/>
    <property type="match status" value="1"/>
</dbReference>
<name>A0AAX1LKU9_BIFLI</name>
<keyword evidence="1" id="KW-0378">Hydrolase</keyword>
<accession>A0AAX1LKU9</accession>
<dbReference type="InterPro" id="IPR036412">
    <property type="entry name" value="HAD-like_sf"/>
</dbReference>
<dbReference type="AlphaFoldDB" id="A0AAX1LKU9"/>
<sequence length="252" mass="26660">MDGRAVNGDSAFAVAFDFDGTVCLGDGPVKAYAEAVCAHLDRDGAAALNDELERFLACPVDMPKYSDAYDVVQAHAAGRLTAEQSQDAYLRSRRMLAEGTFDVRPPEGLESLLERLGVLGCRRVLVTNSPMIGLRETLDRLGVLAGFDGIIAGAAKPGGWPKVIERLSAVRRRTGELSMMSIGDYWTNDIAPVRAAGGLTAFIHEPDPSLPATITAPTLRQMVDDIVDVCAAATADAGGAGAASSRGRNRVR</sequence>
<evidence type="ECO:0000313" key="2">
    <source>
        <dbReference type="Proteomes" id="UP000663618"/>
    </source>
</evidence>
<dbReference type="EMBL" id="CP071248">
    <property type="protein sequence ID" value="QSP97874.1"/>
    <property type="molecule type" value="Genomic_DNA"/>
</dbReference>
<dbReference type="SUPFAM" id="SSF56784">
    <property type="entry name" value="HAD-like"/>
    <property type="match status" value="1"/>
</dbReference>
<organism evidence="1 2">
    <name type="scientific">Bifidobacterium longum subsp. infantis</name>
    <dbReference type="NCBI Taxonomy" id="1682"/>
    <lineage>
        <taxon>Bacteria</taxon>
        <taxon>Bacillati</taxon>
        <taxon>Actinomycetota</taxon>
        <taxon>Actinomycetes</taxon>
        <taxon>Bifidobacteriales</taxon>
        <taxon>Bifidobacteriaceae</taxon>
        <taxon>Bifidobacterium</taxon>
    </lineage>
</organism>
<dbReference type="Pfam" id="PF00702">
    <property type="entry name" value="Hydrolase"/>
    <property type="match status" value="1"/>
</dbReference>
<evidence type="ECO:0000313" key="1">
    <source>
        <dbReference type="EMBL" id="QSP97874.1"/>
    </source>
</evidence>
<protein>
    <submittedName>
        <fullName evidence="1">HAD family hydrolase</fullName>
    </submittedName>
</protein>